<evidence type="ECO:0000313" key="2">
    <source>
        <dbReference type="EMBL" id="EGZ06186.1"/>
    </source>
</evidence>
<dbReference type="GeneID" id="20652795"/>
<dbReference type="AlphaFoldDB" id="G5ADD3"/>
<dbReference type="RefSeq" id="XP_009538083.1">
    <property type="nucleotide sequence ID" value="XM_009539788.1"/>
</dbReference>
<dbReference type="Proteomes" id="UP000002640">
    <property type="component" value="Unassembled WGS sequence"/>
</dbReference>
<feature type="non-terminal residue" evidence="2">
    <location>
        <position position="165"/>
    </location>
</feature>
<feature type="region of interest" description="Disordered" evidence="1">
    <location>
        <begin position="68"/>
        <end position="102"/>
    </location>
</feature>
<feature type="compositionally biased region" description="Low complexity" evidence="1">
    <location>
        <begin position="68"/>
        <end position="87"/>
    </location>
</feature>
<evidence type="ECO:0000313" key="3">
    <source>
        <dbReference type="Proteomes" id="UP000002640"/>
    </source>
</evidence>
<proteinExistence type="predicted"/>
<protein>
    <submittedName>
        <fullName evidence="2">Uncharacterized protein</fullName>
    </submittedName>
</protein>
<dbReference type="InParanoid" id="G5ADD3"/>
<name>G5ADD3_PHYSP</name>
<keyword evidence="3" id="KW-1185">Reference proteome</keyword>
<sequence>MLAAAMAEVLTLRPRVPIALLAAHFQGLVSNRSAAAISCLRVCHPSSPSFPSAVEKVFHDLAAVEATTSSLSSSSSTDSLPSRSNSTVNQGSAPSRKVRAGGPSTISEASFLQILQQLSVDFPKHLQTRVIEAALSLPNTTSSKEPTSSQIVGLTRFHRGVQMCL</sequence>
<dbReference type="OMA" id="YLRACHP"/>
<organism evidence="2 3">
    <name type="scientific">Phytophthora sojae (strain P6497)</name>
    <name type="common">Soybean stem and root rot agent</name>
    <name type="synonym">Phytophthora megasperma f. sp. glycines</name>
    <dbReference type="NCBI Taxonomy" id="1094619"/>
    <lineage>
        <taxon>Eukaryota</taxon>
        <taxon>Sar</taxon>
        <taxon>Stramenopiles</taxon>
        <taxon>Oomycota</taxon>
        <taxon>Peronosporomycetes</taxon>
        <taxon>Peronosporales</taxon>
        <taxon>Peronosporaceae</taxon>
        <taxon>Phytophthora</taxon>
    </lineage>
</organism>
<gene>
    <name evidence="2" type="ORF">PHYSODRAFT_446113</name>
</gene>
<evidence type="ECO:0000256" key="1">
    <source>
        <dbReference type="SAM" id="MobiDB-lite"/>
    </source>
</evidence>
<dbReference type="KEGG" id="psoj:PHYSODRAFT_446113"/>
<accession>G5ADD3</accession>
<reference evidence="2 3" key="1">
    <citation type="journal article" date="2006" name="Science">
        <title>Phytophthora genome sequences uncover evolutionary origins and mechanisms of pathogenesis.</title>
        <authorList>
            <person name="Tyler B.M."/>
            <person name="Tripathy S."/>
            <person name="Zhang X."/>
            <person name="Dehal P."/>
            <person name="Jiang R.H."/>
            <person name="Aerts A."/>
            <person name="Arredondo F.D."/>
            <person name="Baxter L."/>
            <person name="Bensasson D."/>
            <person name="Beynon J.L."/>
            <person name="Chapman J."/>
            <person name="Damasceno C.M."/>
            <person name="Dorrance A.E."/>
            <person name="Dou D."/>
            <person name="Dickerman A.W."/>
            <person name="Dubchak I.L."/>
            <person name="Garbelotto M."/>
            <person name="Gijzen M."/>
            <person name="Gordon S.G."/>
            <person name="Govers F."/>
            <person name="Grunwald N.J."/>
            <person name="Huang W."/>
            <person name="Ivors K.L."/>
            <person name="Jones R.W."/>
            <person name="Kamoun S."/>
            <person name="Krampis K."/>
            <person name="Lamour K.H."/>
            <person name="Lee M.K."/>
            <person name="McDonald W.H."/>
            <person name="Medina M."/>
            <person name="Meijer H.J."/>
            <person name="Nordberg E.K."/>
            <person name="Maclean D.J."/>
            <person name="Ospina-Giraldo M.D."/>
            <person name="Morris P.F."/>
            <person name="Phuntumart V."/>
            <person name="Putnam N.H."/>
            <person name="Rash S."/>
            <person name="Rose J.K."/>
            <person name="Sakihama Y."/>
            <person name="Salamov A.A."/>
            <person name="Savidor A."/>
            <person name="Scheuring C.F."/>
            <person name="Smith B.M."/>
            <person name="Sobral B.W."/>
            <person name="Terry A."/>
            <person name="Torto-Alalibo T.A."/>
            <person name="Win J."/>
            <person name="Xu Z."/>
            <person name="Zhang H."/>
            <person name="Grigoriev I.V."/>
            <person name="Rokhsar D.S."/>
            <person name="Boore J.L."/>
        </authorList>
    </citation>
    <scope>NUCLEOTIDE SEQUENCE [LARGE SCALE GENOMIC DNA]</scope>
    <source>
        <strain evidence="2 3">P6497</strain>
    </source>
</reference>
<dbReference type="EMBL" id="JH159164">
    <property type="protein sequence ID" value="EGZ06186.1"/>
    <property type="molecule type" value="Genomic_DNA"/>
</dbReference>